<dbReference type="GO" id="GO:0005506">
    <property type="term" value="F:iron ion binding"/>
    <property type="evidence" value="ECO:0007669"/>
    <property type="project" value="InterPro"/>
</dbReference>
<sequence>MTSRAHRRSRQRPARCGARLARTLVLCTALGLPAGALAEESGTRMPVNLPEDDREHLLEEMRGFLVYTTATLNAAIEGDMTTVQRLAEQVRPPLERARMLASGDHSPAPPMTERNSAPAPADDGRRHHPSRFERMRRNLPQPFRVMMLQMREGIAEVGRDAVTRNDPLHSLRQLHRVQEVCIACHQAYRLESGSPDAAGQP</sequence>
<dbReference type="EMBL" id="SMAO01000001">
    <property type="protein sequence ID" value="TCT24040.1"/>
    <property type="molecule type" value="Genomic_DNA"/>
</dbReference>
<keyword evidence="4" id="KW-1185">Reference proteome</keyword>
<organism evidence="3 4">
    <name type="scientific">Thiobaca trueperi</name>
    <dbReference type="NCBI Taxonomy" id="127458"/>
    <lineage>
        <taxon>Bacteria</taxon>
        <taxon>Pseudomonadati</taxon>
        <taxon>Pseudomonadota</taxon>
        <taxon>Gammaproteobacteria</taxon>
        <taxon>Chromatiales</taxon>
        <taxon>Chromatiaceae</taxon>
        <taxon>Thiobaca</taxon>
    </lineage>
</organism>
<dbReference type="SUPFAM" id="SSF47175">
    <property type="entry name" value="Cytochromes"/>
    <property type="match status" value="1"/>
</dbReference>
<dbReference type="AlphaFoldDB" id="A0A4R3N4E2"/>
<feature type="region of interest" description="Disordered" evidence="1">
    <location>
        <begin position="100"/>
        <end position="138"/>
    </location>
</feature>
<dbReference type="RefSeq" id="WP_132975128.1">
    <property type="nucleotide sequence ID" value="NZ_SMAO01000001.1"/>
</dbReference>
<name>A0A4R3N4E2_9GAMM</name>
<evidence type="ECO:0000313" key="4">
    <source>
        <dbReference type="Proteomes" id="UP000295717"/>
    </source>
</evidence>
<evidence type="ECO:0000313" key="3">
    <source>
        <dbReference type="EMBL" id="TCT24040.1"/>
    </source>
</evidence>
<dbReference type="GO" id="GO:0009055">
    <property type="term" value="F:electron transfer activity"/>
    <property type="evidence" value="ECO:0007669"/>
    <property type="project" value="InterPro"/>
</dbReference>
<evidence type="ECO:0000256" key="1">
    <source>
        <dbReference type="SAM" id="MobiDB-lite"/>
    </source>
</evidence>
<dbReference type="GO" id="GO:0022900">
    <property type="term" value="P:electron transport chain"/>
    <property type="evidence" value="ECO:0007669"/>
    <property type="project" value="InterPro"/>
</dbReference>
<gene>
    <name evidence="3" type="ORF">EDC35_101358</name>
</gene>
<dbReference type="Proteomes" id="UP000295717">
    <property type="component" value="Unassembled WGS sequence"/>
</dbReference>
<accession>A0A4R3N4E2</accession>
<dbReference type="InterPro" id="IPR010980">
    <property type="entry name" value="Cyt_c/b562"/>
</dbReference>
<protein>
    <recommendedName>
        <fullName evidence="5">Cytochrome c</fullName>
    </recommendedName>
</protein>
<comment type="caution">
    <text evidence="3">The sequence shown here is derived from an EMBL/GenBank/DDBJ whole genome shotgun (WGS) entry which is preliminary data.</text>
</comment>
<evidence type="ECO:0008006" key="5">
    <source>
        <dbReference type="Google" id="ProtNLM"/>
    </source>
</evidence>
<feature type="compositionally biased region" description="Basic and acidic residues" evidence="1">
    <location>
        <begin position="122"/>
        <end position="136"/>
    </location>
</feature>
<feature type="signal peptide" evidence="2">
    <location>
        <begin position="1"/>
        <end position="38"/>
    </location>
</feature>
<keyword evidence="2" id="KW-0732">Signal</keyword>
<dbReference type="OrthoDB" id="1150802at2"/>
<reference evidence="3 4" key="1">
    <citation type="submission" date="2019-03" db="EMBL/GenBank/DDBJ databases">
        <title>Genomic Encyclopedia of Type Strains, Phase IV (KMG-IV): sequencing the most valuable type-strain genomes for metagenomic binning, comparative biology and taxonomic classification.</title>
        <authorList>
            <person name="Goeker M."/>
        </authorList>
    </citation>
    <scope>NUCLEOTIDE SEQUENCE [LARGE SCALE GENOMIC DNA]</scope>
    <source>
        <strain evidence="3 4">DSM 13587</strain>
    </source>
</reference>
<proteinExistence type="predicted"/>
<dbReference type="GO" id="GO:0020037">
    <property type="term" value="F:heme binding"/>
    <property type="evidence" value="ECO:0007669"/>
    <property type="project" value="InterPro"/>
</dbReference>
<feature type="chain" id="PRO_5020550201" description="Cytochrome c" evidence="2">
    <location>
        <begin position="39"/>
        <end position="201"/>
    </location>
</feature>
<evidence type="ECO:0000256" key="2">
    <source>
        <dbReference type="SAM" id="SignalP"/>
    </source>
</evidence>